<evidence type="ECO:0000313" key="8">
    <source>
        <dbReference type="Proteomes" id="UP001651158"/>
    </source>
</evidence>
<keyword evidence="3 6" id="KW-0812">Transmembrane</keyword>
<feature type="transmembrane region" description="Helical" evidence="6">
    <location>
        <begin position="101"/>
        <end position="121"/>
    </location>
</feature>
<sequence length="273" mass="30409">MENRLNICSLALRKYKSGLPNPTLICKNQQPIGILSLRIFPVVTQITMDTTARDDVVLTLTEGDDATSLQILKRRRLALLCHFSARSAALIFYLFCSWFTTAFIAPVVVLLTFFAIDFWLVKNVSGRLLVGLRWWNSIDPRTGSSKWVFESANSTARNDDSVSSRERASRRSAARLFWLGLLLFPVIWAILVLVAVFSLKLAWCLVAACGCLAGSINAYGYLRCRFKGSSISSDSTGDGLKGLLTAKIARSVISELWLNEENRQQQQQPPGLV</sequence>
<organism evidence="7 8">
    <name type="scientific">Taenia crassiceps</name>
    <dbReference type="NCBI Taxonomy" id="6207"/>
    <lineage>
        <taxon>Eukaryota</taxon>
        <taxon>Metazoa</taxon>
        <taxon>Spiralia</taxon>
        <taxon>Lophotrochozoa</taxon>
        <taxon>Platyhelminthes</taxon>
        <taxon>Cestoda</taxon>
        <taxon>Eucestoda</taxon>
        <taxon>Cyclophyllidea</taxon>
        <taxon>Taeniidae</taxon>
        <taxon>Taenia</taxon>
    </lineage>
</organism>
<evidence type="ECO:0000313" key="7">
    <source>
        <dbReference type="EMBL" id="KAL5103845.1"/>
    </source>
</evidence>
<evidence type="ECO:0000256" key="4">
    <source>
        <dbReference type="ARBA" id="ARBA00022989"/>
    </source>
</evidence>
<accession>A0ABR4Q2G5</accession>
<evidence type="ECO:0000256" key="3">
    <source>
        <dbReference type="ARBA" id="ARBA00022692"/>
    </source>
</evidence>
<name>A0ABR4Q2G5_9CEST</name>
<proteinExistence type="inferred from homology"/>
<keyword evidence="8" id="KW-1185">Reference proteome</keyword>
<feature type="transmembrane region" description="Helical" evidence="6">
    <location>
        <begin position="176"/>
        <end position="197"/>
    </location>
</feature>
<evidence type="ECO:0000256" key="1">
    <source>
        <dbReference type="ARBA" id="ARBA00004141"/>
    </source>
</evidence>
<feature type="transmembrane region" description="Helical" evidence="6">
    <location>
        <begin position="77"/>
        <end position="95"/>
    </location>
</feature>
<keyword evidence="4 6" id="KW-1133">Transmembrane helix</keyword>
<gene>
    <name evidence="7" type="ORF">TcWFU_002007</name>
</gene>
<dbReference type="PANTHER" id="PTHR13019">
    <property type="entry name" value="GOLGI APPARATUS MEMBRANE PROTEIN TVP23"/>
    <property type="match status" value="1"/>
</dbReference>
<evidence type="ECO:0000256" key="6">
    <source>
        <dbReference type="RuleBase" id="RU361206"/>
    </source>
</evidence>
<keyword evidence="5 6" id="KW-0472">Membrane</keyword>
<dbReference type="Pfam" id="PF05832">
    <property type="entry name" value="DUF846"/>
    <property type="match status" value="1"/>
</dbReference>
<comment type="similarity">
    <text evidence="2 6">Belongs to the TVP23 family.</text>
</comment>
<dbReference type="EMBL" id="JAKROA010000015">
    <property type="protein sequence ID" value="KAL5103845.1"/>
    <property type="molecule type" value="Genomic_DNA"/>
</dbReference>
<comment type="caution">
    <text evidence="7">The sequence shown here is derived from an EMBL/GenBank/DDBJ whole genome shotgun (WGS) entry which is preliminary data.</text>
</comment>
<protein>
    <recommendedName>
        <fullName evidence="6">Golgi apparatus membrane protein TVP23 homolog</fullName>
    </recommendedName>
</protein>
<reference evidence="7 8" key="1">
    <citation type="journal article" date="2022" name="Front. Cell. Infect. Microbiol.">
        <title>The Genomes of Two Strains of Taenia crassiceps the Animal Model for the Study of Human Cysticercosis.</title>
        <authorList>
            <person name="Bobes R.J."/>
            <person name="Estrada K."/>
            <person name="Rios-Valencia D.G."/>
            <person name="Calderon-Gallegos A."/>
            <person name="de la Torre P."/>
            <person name="Carrero J.C."/>
            <person name="Sanchez-Flores A."/>
            <person name="Laclette J.P."/>
        </authorList>
    </citation>
    <scope>NUCLEOTIDE SEQUENCE [LARGE SCALE GENOMIC DNA]</scope>
    <source>
        <strain evidence="7">WFUcys</strain>
    </source>
</reference>
<feature type="transmembrane region" description="Helical" evidence="6">
    <location>
        <begin position="203"/>
        <end position="222"/>
    </location>
</feature>
<evidence type="ECO:0000256" key="5">
    <source>
        <dbReference type="ARBA" id="ARBA00023136"/>
    </source>
</evidence>
<comment type="subcellular location">
    <subcellularLocation>
        <location evidence="1 6">Membrane</location>
        <topology evidence="1 6">Multi-pass membrane protein</topology>
    </subcellularLocation>
</comment>
<evidence type="ECO:0000256" key="2">
    <source>
        <dbReference type="ARBA" id="ARBA00005467"/>
    </source>
</evidence>
<dbReference type="InterPro" id="IPR008564">
    <property type="entry name" value="TVP23-like"/>
</dbReference>
<dbReference type="PANTHER" id="PTHR13019:SF25">
    <property type="entry name" value="GOLGI APPARATUS MEMBRANE PROTEIN TVP23 HOMOLOG"/>
    <property type="match status" value="1"/>
</dbReference>
<dbReference type="Proteomes" id="UP001651158">
    <property type="component" value="Unassembled WGS sequence"/>
</dbReference>